<accession>X1NDW7</accession>
<feature type="non-terminal residue" evidence="1">
    <location>
        <position position="1"/>
    </location>
</feature>
<dbReference type="EMBL" id="BARV01029194">
    <property type="protein sequence ID" value="GAI42222.1"/>
    <property type="molecule type" value="Genomic_DNA"/>
</dbReference>
<dbReference type="AlphaFoldDB" id="X1NDW7"/>
<protein>
    <submittedName>
        <fullName evidence="1">Uncharacterized protein</fullName>
    </submittedName>
</protein>
<name>X1NDW7_9ZZZZ</name>
<comment type="caution">
    <text evidence="1">The sequence shown here is derived from an EMBL/GenBank/DDBJ whole genome shotgun (WGS) entry which is preliminary data.</text>
</comment>
<evidence type="ECO:0000313" key="1">
    <source>
        <dbReference type="EMBL" id="GAI42222.1"/>
    </source>
</evidence>
<proteinExistence type="predicted"/>
<reference evidence="1" key="1">
    <citation type="journal article" date="2014" name="Front. Microbiol.">
        <title>High frequency of phylogenetically diverse reductive dehalogenase-homologous genes in deep subseafloor sedimentary metagenomes.</title>
        <authorList>
            <person name="Kawai M."/>
            <person name="Futagami T."/>
            <person name="Toyoda A."/>
            <person name="Takaki Y."/>
            <person name="Nishi S."/>
            <person name="Hori S."/>
            <person name="Arai W."/>
            <person name="Tsubouchi T."/>
            <person name="Morono Y."/>
            <person name="Uchiyama I."/>
            <person name="Ito T."/>
            <person name="Fujiyama A."/>
            <person name="Inagaki F."/>
            <person name="Takami H."/>
        </authorList>
    </citation>
    <scope>NUCLEOTIDE SEQUENCE</scope>
    <source>
        <strain evidence="1">Expedition CK06-06</strain>
    </source>
</reference>
<sequence>RFTCNDKGMFLCSFQTASLDREKFSLIPDEV</sequence>
<gene>
    <name evidence="1" type="ORF">S06H3_46602</name>
</gene>
<organism evidence="1">
    <name type="scientific">marine sediment metagenome</name>
    <dbReference type="NCBI Taxonomy" id="412755"/>
    <lineage>
        <taxon>unclassified sequences</taxon>
        <taxon>metagenomes</taxon>
        <taxon>ecological metagenomes</taxon>
    </lineage>
</organism>